<accession>A0ACC1DC78</accession>
<protein>
    <submittedName>
        <fullName evidence="1">Uncharacterized protein</fullName>
    </submittedName>
</protein>
<evidence type="ECO:0000313" key="2">
    <source>
        <dbReference type="Proteomes" id="UP000824533"/>
    </source>
</evidence>
<dbReference type="Proteomes" id="UP000824533">
    <property type="component" value="Linkage Group LG05"/>
</dbReference>
<gene>
    <name evidence="1" type="ORF">K1T71_003414</name>
</gene>
<keyword evidence="2" id="KW-1185">Reference proteome</keyword>
<evidence type="ECO:0000313" key="1">
    <source>
        <dbReference type="EMBL" id="KAJ0181329.1"/>
    </source>
</evidence>
<comment type="caution">
    <text evidence="1">The sequence shown here is derived from an EMBL/GenBank/DDBJ whole genome shotgun (WGS) entry which is preliminary data.</text>
</comment>
<sequence length="1677" mass="186016">MEESSEAHMETDVSSTTEDIPESNETTGSHNNMEMVIVVEELKDEDDFYDDNGKEETVSEVTNTEILVQSPENLVESDISVSKSYEKESESPKSIQKLASTPELPQKTVNKESQPSKSTTPSPQNQQVKTIDSSSKIEVSSPKTAKEEKTIKENLVQAKEIQTDPEKVILVKDNKLSTPLKSPVKESSVSVPEQKNDDNIRQTSEPNQEDIEGKTKNIVLPIDITIERDVDIIDNGNECQSESITEEKEQNKSLSRELKSLINSAKESKIISECTQITSKIRKSRTPLDNTSLNISESEKIQGIRRHSNNSQKSSCSEKSEKVALKRSMRSQNPEFVSKSPIKNGKLQLDLYCWRCHWDVEQVSEKSHTPLHCTVCPRTYHYKCLSGNERNRVNAEKSWLCPECMAILNAESSETRSPGMKKISLGRLCELLNFALERMMDLNGVEPFMNPVDRNAFPDYDKYVVHPMDLSLMKSNIEASLYGSTEAFLADANWILHNSIIFNTRMLLCLAVQSKLTGAARALVRSCRAEMGEIETCPECYAAAHARKPTWFTDVCSTPHILLWAKLKGFPYWPAKGMSVNNNGLVDVRFFGAHDRAWVPHKDCFLYSERDPNNFRTKRQDILDSMQEAEQHIRNISRKYGKFVYPPFKTQLEPSKLTEKSIKEPIVKQYFLLQMCALYSFRPTGPSGSSGQSGPNWPSGPIAANDVSESEDQSGAVTKLKATESNDETKADNDQSTTEKDKTMEIDETPQKKANECRKRRHSGVDETVFTVVEIGSTEKRKKVVYDKKTDIKTLETQERICSIEGTPKEKEVELSNKEDKNMEVHSNEDKVGGIDLTQDEEPSSSTTDKAKTPKMTPIKIIFSNKDSSITIKSPKPSTPKSSTPNEKSAKPIRIEKAFVNDKEAKNDKTKSQRRQSSKSNKSLNNSTTNKSDKPTDKKAGDLATANNKKNNIAVKNKDSNTNKSVNDKTLASNKTSKNVTQSDDDTSLAIIARTNSKSAIVGGDDISRLPTISHVMSLSTLAQCTYTTTSKTTASSKTLELTIEAHPNSSIFTPTSTDNVKTAKDAQTKLQKLRNETEPVVGRVGVRSFARMKSPEPKSRNDNLQSEIKCEPIEIDDADRHMEKMDLMKSFELRPVNLGTQNLREVRINKMVVTPVTVNKAEPRPKAKKSFPQPRKPDEGRSELNGNKNSMVYIPIQPSNTQPPIRPTKPAVNGPVSNASKTITSANTTLVTSLVNTQTTSILPVAMTSLLSTSTTSTMVSSSFTSSGQTPTIGQVPTTVHTVPLMTSVNGQWMLSLQPVMSVGGVDSTPSPPIVNGIVERTNLAPGLVPLSANASAPTGGTVVTANIITPPSTNSTTNKPSENTPGEPPRLQQRPPLMNPFDASATFPTTVPPPSSVGPLTAKLNQNANKLTDFFRNLIEDTLEKLDEPSTAITSLRLQLEQAKWRYQMEINELKHNHELTVAEMRATFEKELTRAVNDVRRVAQLEQDVVVQQTKSKQWCANCNQEAQFYCCWNTSYCDYPCQKAHWSQHFSNCAQQWRQDGSNDDSMSLESRLQPQPDKLPKKAPALTVGGKAASRGFAADQSLSQVHKKPAIIVSMMEDSNGNQSMKCVGTYKPQPQQSMLINKQIMSKEESNKKVVTSGGYLIVGAGAPNSSTVVTPSRRTHTTVQYIQTS</sequence>
<name>A0ACC1DC78_9NEOP</name>
<dbReference type="EMBL" id="CM034391">
    <property type="protein sequence ID" value="KAJ0181329.1"/>
    <property type="molecule type" value="Genomic_DNA"/>
</dbReference>
<reference evidence="1 2" key="1">
    <citation type="journal article" date="2021" name="Front. Genet.">
        <title>Chromosome-Level Genome Assembly Reveals Significant Gene Expansion in the Toll and IMD Signaling Pathways of Dendrolimus kikuchii.</title>
        <authorList>
            <person name="Zhou J."/>
            <person name="Wu P."/>
            <person name="Xiong Z."/>
            <person name="Liu N."/>
            <person name="Zhao N."/>
            <person name="Ji M."/>
            <person name="Qiu Y."/>
            <person name="Yang B."/>
        </authorList>
    </citation>
    <scope>NUCLEOTIDE SEQUENCE [LARGE SCALE GENOMIC DNA]</scope>
    <source>
        <strain evidence="1">Ann1</strain>
    </source>
</reference>
<organism evidence="1 2">
    <name type="scientific">Dendrolimus kikuchii</name>
    <dbReference type="NCBI Taxonomy" id="765133"/>
    <lineage>
        <taxon>Eukaryota</taxon>
        <taxon>Metazoa</taxon>
        <taxon>Ecdysozoa</taxon>
        <taxon>Arthropoda</taxon>
        <taxon>Hexapoda</taxon>
        <taxon>Insecta</taxon>
        <taxon>Pterygota</taxon>
        <taxon>Neoptera</taxon>
        <taxon>Endopterygota</taxon>
        <taxon>Lepidoptera</taxon>
        <taxon>Glossata</taxon>
        <taxon>Ditrysia</taxon>
        <taxon>Bombycoidea</taxon>
        <taxon>Lasiocampidae</taxon>
        <taxon>Dendrolimus</taxon>
    </lineage>
</organism>
<proteinExistence type="predicted"/>